<feature type="repeat" description="Filamin" evidence="4">
    <location>
        <begin position="1011"/>
        <end position="1092"/>
    </location>
</feature>
<feature type="repeat" description="Filamin" evidence="4">
    <location>
        <begin position="458"/>
        <end position="543"/>
    </location>
</feature>
<dbReference type="RefSeq" id="XP_026670450.1">
    <property type="nucleotide sequence ID" value="XM_026814649.1"/>
</dbReference>
<dbReference type="Proteomes" id="UP000694925">
    <property type="component" value="Unplaced"/>
</dbReference>
<reference evidence="8" key="1">
    <citation type="submission" date="2025-08" db="UniProtKB">
        <authorList>
            <consortium name="RefSeq"/>
        </authorList>
    </citation>
    <scope>IDENTIFICATION</scope>
    <source>
        <tissue evidence="8">Whole body</tissue>
    </source>
</reference>
<dbReference type="CTD" id="43997"/>
<evidence type="ECO:0000256" key="5">
    <source>
        <dbReference type="SAM" id="MobiDB-lite"/>
    </source>
</evidence>
<feature type="compositionally biased region" description="Polar residues" evidence="5">
    <location>
        <begin position="758"/>
        <end position="775"/>
    </location>
</feature>
<dbReference type="PROSITE" id="PS00019">
    <property type="entry name" value="ACTININ_1"/>
    <property type="match status" value="1"/>
</dbReference>
<dbReference type="InterPro" id="IPR014756">
    <property type="entry name" value="Ig_E-set"/>
</dbReference>
<dbReference type="PANTHER" id="PTHR38537:SF13">
    <property type="entry name" value="JITTERBUG, ISOFORM N"/>
    <property type="match status" value="1"/>
</dbReference>
<accession>A0AAJ7WCJ3</accession>
<dbReference type="CDD" id="cd21227">
    <property type="entry name" value="CH_jitterbug-like_rpt1"/>
    <property type="match status" value="1"/>
</dbReference>
<dbReference type="InterPro" id="IPR001298">
    <property type="entry name" value="Filamin/ABP280_rpt"/>
</dbReference>
<dbReference type="SUPFAM" id="SSF81296">
    <property type="entry name" value="E set domains"/>
    <property type="match status" value="9"/>
</dbReference>
<dbReference type="FunFam" id="2.60.40.10:FF:001473">
    <property type="entry name" value="Jitterbug, isoform C"/>
    <property type="match status" value="1"/>
</dbReference>
<evidence type="ECO:0000256" key="1">
    <source>
        <dbReference type="ARBA" id="ARBA00009238"/>
    </source>
</evidence>
<dbReference type="InterPro" id="IPR001715">
    <property type="entry name" value="CH_dom"/>
</dbReference>
<dbReference type="SMART" id="SM00033">
    <property type="entry name" value="CH"/>
    <property type="match status" value="3"/>
</dbReference>
<proteinExistence type="inferred from homology"/>
<feature type="repeat" description="Filamin" evidence="4">
    <location>
        <begin position="1271"/>
        <end position="1360"/>
    </location>
</feature>
<feature type="repeat" description="Filamin" evidence="4">
    <location>
        <begin position="1460"/>
        <end position="1540"/>
    </location>
</feature>
<feature type="compositionally biased region" description="Polar residues" evidence="5">
    <location>
        <begin position="670"/>
        <end position="689"/>
    </location>
</feature>
<dbReference type="PANTHER" id="PTHR38537">
    <property type="entry name" value="JITTERBUG, ISOFORM N"/>
    <property type="match status" value="1"/>
</dbReference>
<dbReference type="Gene3D" id="2.60.40.10">
    <property type="entry name" value="Immunoglobulins"/>
    <property type="match status" value="9"/>
</dbReference>
<dbReference type="InterPro" id="IPR013783">
    <property type="entry name" value="Ig-like_fold"/>
</dbReference>
<feature type="repeat" description="Filamin" evidence="4">
    <location>
        <begin position="359"/>
        <end position="453"/>
    </location>
</feature>
<dbReference type="GO" id="GO:0051015">
    <property type="term" value="F:actin filament binding"/>
    <property type="evidence" value="ECO:0007669"/>
    <property type="project" value="InterPro"/>
</dbReference>
<feature type="compositionally biased region" description="Basic and acidic residues" evidence="5">
    <location>
        <begin position="848"/>
        <end position="861"/>
    </location>
</feature>
<dbReference type="SMART" id="SM00557">
    <property type="entry name" value="IG_FLMN"/>
    <property type="match status" value="9"/>
</dbReference>
<dbReference type="GO" id="GO:0030036">
    <property type="term" value="P:actin cytoskeleton organization"/>
    <property type="evidence" value="ECO:0007669"/>
    <property type="project" value="InterPro"/>
</dbReference>
<dbReference type="InterPro" id="IPR036872">
    <property type="entry name" value="CH_dom_sf"/>
</dbReference>
<dbReference type="CDD" id="cd21229">
    <property type="entry name" value="CH_jitterbug-like_rpt2"/>
    <property type="match status" value="1"/>
</dbReference>
<dbReference type="InterPro" id="IPR044801">
    <property type="entry name" value="Filamin"/>
</dbReference>
<dbReference type="Gene3D" id="1.10.418.10">
    <property type="entry name" value="Calponin-like domain"/>
    <property type="match status" value="3"/>
</dbReference>
<feature type="region of interest" description="Disordered" evidence="5">
    <location>
        <begin position="758"/>
        <end position="777"/>
    </location>
</feature>
<dbReference type="Pfam" id="PF00307">
    <property type="entry name" value="CH"/>
    <property type="match status" value="3"/>
</dbReference>
<name>A0AAJ7WCJ3_9HYME</name>
<keyword evidence="3" id="KW-0009">Actin-binding</keyword>
<dbReference type="FunFam" id="1.10.418.10:FF:000078">
    <property type="entry name" value="Putative Filamin-A"/>
    <property type="match status" value="1"/>
</dbReference>
<comment type="similarity">
    <text evidence="1">Belongs to the filamin family.</text>
</comment>
<keyword evidence="2" id="KW-0677">Repeat</keyword>
<dbReference type="PROSITE" id="PS50021">
    <property type="entry name" value="CH"/>
    <property type="match status" value="2"/>
</dbReference>
<dbReference type="SUPFAM" id="SSF47576">
    <property type="entry name" value="Calponin-homology domain, CH-domain"/>
    <property type="match status" value="2"/>
</dbReference>
<feature type="compositionally biased region" description="Polar residues" evidence="5">
    <location>
        <begin position="835"/>
        <end position="847"/>
    </location>
</feature>
<evidence type="ECO:0000256" key="3">
    <source>
        <dbReference type="ARBA" id="ARBA00023203"/>
    </source>
</evidence>
<gene>
    <name evidence="8" type="primary">LOC108626157</name>
</gene>
<feature type="compositionally biased region" description="Polar residues" evidence="5">
    <location>
        <begin position="786"/>
        <end position="798"/>
    </location>
</feature>
<feature type="region of interest" description="Disordered" evidence="5">
    <location>
        <begin position="950"/>
        <end position="973"/>
    </location>
</feature>
<keyword evidence="7" id="KW-1185">Reference proteome</keyword>
<evidence type="ECO:0000256" key="4">
    <source>
        <dbReference type="PROSITE-ProRule" id="PRU00087"/>
    </source>
</evidence>
<evidence type="ECO:0000313" key="7">
    <source>
        <dbReference type="Proteomes" id="UP000694925"/>
    </source>
</evidence>
<feature type="compositionally biased region" description="Polar residues" evidence="5">
    <location>
        <begin position="950"/>
        <end position="967"/>
    </location>
</feature>
<feature type="region of interest" description="Disordered" evidence="5">
    <location>
        <begin position="708"/>
        <end position="746"/>
    </location>
</feature>
<sequence>MESSEQLRPEELVGLMARSAEGTAAKGMPIKGHEDLWVEIQANTFRNWVNEHLKHAVDVANGPVIDLVEDFRDGTRLCALVEVLTKRRLPRWNPRPANQHHHLENVSTALQAIEADGVKLVNIGNVDIVNGNLKLILGLIWSLIVRYQIGKSKFPPRKLMLAWLKAVLPECRVNNFTTDWNSGVYLSALLDYCQPGLFPHWRRLNPNDSVYNCRKAMEISKREFDIPIVLEPEYLASPYLDELSGMTYLSYFMKEGSPGFHSTLRWVNSQLPHHPVQNFTTDWNDGRVLCSIVRNLGGPAPAYEKIDTDSSAWEHNIQMGIDGAKKLGVEPLLKARDMADQNVEHLGVMAYAAHFQWVKPRPQASKQIAVHIDSTSARVQQPAHFRLEILTKEVNTREVRGEVVSPSGRVECRLTWNGLHGKGTFVPTEVGMHKLKVYNDGELVDGCPYYFRVLPPLTKIKSPGMDPCAIGSVVEVLVNSYGTSHDGIDVTARSPTGRSLPCPVKENDGVHTATFQPDETGEWTIAITHKGNHIQGGPFTCFVFDPNGIKLLDTEGALPGESFSFIVDAAGTGGLGDVIIDLVHDKQSIPFRMEDFGNMQYRITFLPADSGKYRVYVYFNGSDVRGSPFSIRVGTQRGSRRSKESSLDRSKLSSLERRMNGLNVSGGIERSSSIQQKTYSSTNKLSSPTHVREYSPVQQTASAYKTSNNYSMENSSSTYHTTTSFNHARSPNHSHSPVSRNLHSPSMVKDTKEIYSTTVTHNQSRSPTVQSPSFTKESKDVYISNATSRSLSPNSSPTAHVPRYSPIIKESREIYSSGSLKRSRSPNRSPMMYRSATQSPINRNFSPRSDKDSGYNRKDTTDNGIVDTSSNVRVSSMVGGSSRRDSWDAIEKTKSLLSYDSLESLANLANSSAAENKTNSSYFNNNYKNTQSYGSKNVSHTHNITKLSSSEYSTSQKYNENPNTRPQTHGILKNKNNNYYKTVDIADEAHDQYSNNGIQNSSMQAKNYELVSGNALEILPIHKPATFTVDPTVDPNKVTVTISGPSGKVIPVQKSTLRGLTYTIVAEEVGEHVIQILVNGQHIQGSPFRSQAYNARAIQVGNIPNGIVNQPVEFEIDGSKAGSGNLEILVNGGHVTSFVRALGSQRFLASFVPHEAVVHVVEMTFNGEVVPGSPWHVGIMPAPKMSVIGDSMRLVPAGSSAIFELSALGFNSNEIDVQIITPSKRHIPARIDEEPGRPGEFRVEFTPIEVGSHLVEVTIAGQKLPAGPLVAKVYNSSLIQVTDIPSAVVGHACQFRVDASAAGEGQLEISINEGEVPNHVQVVGGGRCLVSFTPEIAKPHYIDIKFNGEAVKGCPFICNVSDTSRVTLSLNHLELIPVDQPATFHMRVDGSGSAELAVSVRGPNSELPVKVTGDIKSGFTAEFIPRDVGVHSVSVEYNGHPVNGTPFLAKAFNADKVLIGPVARSSVGQPTHFTVDASQAGEGNLEITISAHNQNIPTQVTPQGNARFSVSFVPFEACEHIINIAFNKRTVPGCPIVTRVGGDSHVTVSGQALSSAGLGRQSFLTVSNVAGSLEDLEVNVEGRPAFRLRHY</sequence>
<evidence type="ECO:0000259" key="6">
    <source>
        <dbReference type="PROSITE" id="PS50021"/>
    </source>
</evidence>
<dbReference type="CDD" id="cd21185">
    <property type="entry name" value="CH_jitterbug-like_rpt3"/>
    <property type="match status" value="1"/>
</dbReference>
<feature type="repeat" description="Filamin" evidence="4">
    <location>
        <begin position="1177"/>
        <end position="1273"/>
    </location>
</feature>
<feature type="compositionally biased region" description="Basic and acidic residues" evidence="5">
    <location>
        <begin position="641"/>
        <end position="659"/>
    </location>
</feature>
<feature type="region of interest" description="Disordered" evidence="5">
    <location>
        <begin position="786"/>
        <end position="805"/>
    </location>
</feature>
<dbReference type="PROSITE" id="PS50194">
    <property type="entry name" value="FILAMIN_REPEAT"/>
    <property type="match status" value="9"/>
</dbReference>
<dbReference type="InterPro" id="IPR001589">
    <property type="entry name" value="Actinin_actin-bd_CS"/>
</dbReference>
<feature type="domain" description="Calponin-homology (CH)" evidence="6">
    <location>
        <begin position="154"/>
        <end position="257"/>
    </location>
</feature>
<evidence type="ECO:0000256" key="2">
    <source>
        <dbReference type="ARBA" id="ARBA00022737"/>
    </source>
</evidence>
<evidence type="ECO:0000313" key="8">
    <source>
        <dbReference type="RefSeq" id="XP_026670450.1"/>
    </source>
</evidence>
<feature type="compositionally biased region" description="Polar residues" evidence="5">
    <location>
        <begin position="708"/>
        <end position="744"/>
    </location>
</feature>
<feature type="repeat" description="Filamin" evidence="4">
    <location>
        <begin position="1358"/>
        <end position="1451"/>
    </location>
</feature>
<protein>
    <submittedName>
        <fullName evidence="8">Filamin-A isoform X3</fullName>
    </submittedName>
</protein>
<dbReference type="Pfam" id="PF00630">
    <property type="entry name" value="Filamin"/>
    <property type="match status" value="8"/>
</dbReference>
<feature type="region of interest" description="Disordered" evidence="5">
    <location>
        <begin position="633"/>
        <end position="696"/>
    </location>
</feature>
<feature type="domain" description="Calponin-homology (CH)" evidence="6">
    <location>
        <begin position="39"/>
        <end position="148"/>
    </location>
</feature>
<dbReference type="FunFam" id="1.10.418.10:FF:000068">
    <property type="entry name" value="Putative Filamin-A"/>
    <property type="match status" value="1"/>
</dbReference>
<feature type="repeat" description="Filamin" evidence="4">
    <location>
        <begin position="1102"/>
        <end position="1179"/>
    </location>
</feature>
<dbReference type="GeneID" id="108626157"/>
<feature type="region of interest" description="Disordered" evidence="5">
    <location>
        <begin position="810"/>
        <end position="867"/>
    </location>
</feature>
<dbReference type="InterPro" id="IPR017868">
    <property type="entry name" value="Filamin/ABP280_repeat-like"/>
</dbReference>
<organism evidence="7 8">
    <name type="scientific">Ceratina calcarata</name>
    <dbReference type="NCBI Taxonomy" id="156304"/>
    <lineage>
        <taxon>Eukaryota</taxon>
        <taxon>Metazoa</taxon>
        <taxon>Ecdysozoa</taxon>
        <taxon>Arthropoda</taxon>
        <taxon>Hexapoda</taxon>
        <taxon>Insecta</taxon>
        <taxon>Pterygota</taxon>
        <taxon>Neoptera</taxon>
        <taxon>Endopterygota</taxon>
        <taxon>Hymenoptera</taxon>
        <taxon>Apocrita</taxon>
        <taxon>Aculeata</taxon>
        <taxon>Apoidea</taxon>
        <taxon>Anthophila</taxon>
        <taxon>Apidae</taxon>
        <taxon>Ceratina</taxon>
        <taxon>Zadontomerus</taxon>
    </lineage>
</organism>
<feature type="repeat" description="Filamin" evidence="4">
    <location>
        <begin position="560"/>
        <end position="633"/>
    </location>
</feature>